<gene>
    <name evidence="1" type="ORF">MRATA1EN22A_LOCUS21335</name>
</gene>
<name>A0AC59ZQ67_RANTA</name>
<sequence length="133" mass="14957">MKLETTQFRDMTAMIQSLLFGSFLPSGERKRRKFSPWENFEVSKHFGGRFHLKLGSSSESIRNLISIPFLFRNPLLCLDACSLHSLCARVLLIQSCPILCDAIDCSLLASSLHGILQARILEWVAMPSSSRSP</sequence>
<accession>A0AC59ZQ67</accession>
<dbReference type="Proteomes" id="UP001162501">
    <property type="component" value="Chromosome 33"/>
</dbReference>
<protein>
    <submittedName>
        <fullName evidence="1">Uncharacterized protein</fullName>
    </submittedName>
</protein>
<organism evidence="1 2">
    <name type="scientific">Rangifer tarandus platyrhynchus</name>
    <name type="common">Svalbard reindeer</name>
    <dbReference type="NCBI Taxonomy" id="3082113"/>
    <lineage>
        <taxon>Eukaryota</taxon>
        <taxon>Metazoa</taxon>
        <taxon>Chordata</taxon>
        <taxon>Craniata</taxon>
        <taxon>Vertebrata</taxon>
        <taxon>Euteleostomi</taxon>
        <taxon>Mammalia</taxon>
        <taxon>Eutheria</taxon>
        <taxon>Laurasiatheria</taxon>
        <taxon>Artiodactyla</taxon>
        <taxon>Ruminantia</taxon>
        <taxon>Pecora</taxon>
        <taxon>Cervidae</taxon>
        <taxon>Odocoileinae</taxon>
        <taxon>Rangifer</taxon>
    </lineage>
</organism>
<proteinExistence type="predicted"/>
<evidence type="ECO:0000313" key="1">
    <source>
        <dbReference type="EMBL" id="CAN0486843.1"/>
    </source>
</evidence>
<dbReference type="EMBL" id="OX596117">
    <property type="protein sequence ID" value="CAN0486843.1"/>
    <property type="molecule type" value="Genomic_DNA"/>
</dbReference>
<reference evidence="1" key="1">
    <citation type="submission" date="2023-05" db="EMBL/GenBank/DDBJ databases">
        <authorList>
            <consortium name="ELIXIR-Norway"/>
        </authorList>
    </citation>
    <scope>NUCLEOTIDE SEQUENCE</scope>
</reference>
<evidence type="ECO:0000313" key="2">
    <source>
        <dbReference type="Proteomes" id="UP001162501"/>
    </source>
</evidence>
<reference evidence="1" key="2">
    <citation type="submission" date="2025-03" db="EMBL/GenBank/DDBJ databases">
        <authorList>
            <consortium name="ELIXIR-Norway"/>
            <consortium name="Elixir Norway"/>
        </authorList>
    </citation>
    <scope>NUCLEOTIDE SEQUENCE</scope>
</reference>